<keyword evidence="3 9" id="KW-0813">Transport</keyword>
<keyword evidence="6" id="KW-0029">Amino-acid transport</keyword>
<dbReference type="SUPFAM" id="SSF161098">
    <property type="entry name" value="MetI-like"/>
    <property type="match status" value="1"/>
</dbReference>
<evidence type="ECO:0000256" key="1">
    <source>
        <dbReference type="ARBA" id="ARBA00004651"/>
    </source>
</evidence>
<dbReference type="GO" id="GO:0022857">
    <property type="term" value="F:transmembrane transporter activity"/>
    <property type="evidence" value="ECO:0007669"/>
    <property type="project" value="InterPro"/>
</dbReference>
<proteinExistence type="inferred from homology"/>
<dbReference type="InterPro" id="IPR035906">
    <property type="entry name" value="MetI-like_sf"/>
</dbReference>
<evidence type="ECO:0000256" key="2">
    <source>
        <dbReference type="ARBA" id="ARBA00010072"/>
    </source>
</evidence>
<dbReference type="PANTHER" id="PTHR30614:SF20">
    <property type="entry name" value="GLUTAMINE TRANSPORT SYSTEM PERMEASE PROTEIN GLNP"/>
    <property type="match status" value="1"/>
</dbReference>
<sequence>MVGLGFQIDLFVRILPELLRGAAITIQLTAFSVAIGTLIGLFMGMARISHYKIFSVPSAFYVEFIRGTPLLVQIMIVYYGLPALGVNLDQYTSGILALSINSGAYIAEIFKAGIKSIKKGQTEASISLGLNYMQTMRYVILPQATRNILPALGNEFIALLKDSSLVSVIAISELLRRGMIVYSRTYDAWTPLLGVALIYLCITIPLSRAVQYIEKRWEIHD</sequence>
<evidence type="ECO:0000256" key="4">
    <source>
        <dbReference type="ARBA" id="ARBA00022475"/>
    </source>
</evidence>
<dbReference type="GO" id="GO:0006865">
    <property type="term" value="P:amino acid transport"/>
    <property type="evidence" value="ECO:0007669"/>
    <property type="project" value="UniProtKB-KW"/>
</dbReference>
<dbReference type="FunFam" id="1.10.3720.10:FF:000033">
    <property type="entry name" value="Polar amino acid ABC transporter permease"/>
    <property type="match status" value="1"/>
</dbReference>
<dbReference type="InterPro" id="IPR010065">
    <property type="entry name" value="AA_ABC_transptr_permease_3TM"/>
</dbReference>
<comment type="similarity">
    <text evidence="2">Belongs to the binding-protein-dependent transport system permease family. HisMQ subfamily.</text>
</comment>
<evidence type="ECO:0000313" key="11">
    <source>
        <dbReference type="EMBL" id="KYC46408.1"/>
    </source>
</evidence>
<evidence type="ECO:0000256" key="9">
    <source>
        <dbReference type="RuleBase" id="RU363032"/>
    </source>
</evidence>
<keyword evidence="7 9" id="KW-1133">Transmembrane helix</keyword>
<keyword evidence="5 9" id="KW-0812">Transmembrane</keyword>
<evidence type="ECO:0000256" key="6">
    <source>
        <dbReference type="ARBA" id="ARBA00022970"/>
    </source>
</evidence>
<dbReference type="AlphaFoldDB" id="A0A150IND8"/>
<evidence type="ECO:0000256" key="3">
    <source>
        <dbReference type="ARBA" id="ARBA00022448"/>
    </source>
</evidence>
<dbReference type="Pfam" id="PF00528">
    <property type="entry name" value="BPD_transp_1"/>
    <property type="match status" value="1"/>
</dbReference>
<evidence type="ECO:0000256" key="7">
    <source>
        <dbReference type="ARBA" id="ARBA00022989"/>
    </source>
</evidence>
<organism evidence="11 12">
    <name type="scientific">Candidatus Methanofastidiosum methylothiophilum</name>
    <dbReference type="NCBI Taxonomy" id="1705564"/>
    <lineage>
        <taxon>Archaea</taxon>
        <taxon>Methanobacteriati</taxon>
        <taxon>Methanobacteriota</taxon>
        <taxon>Stenosarchaea group</taxon>
        <taxon>Candidatus Methanofastidiosia</taxon>
        <taxon>Candidatus Methanofastidiosales</taxon>
        <taxon>Candidatus Methanofastidiosaceae</taxon>
        <taxon>Candidatus Methanofastidiosum</taxon>
    </lineage>
</organism>
<dbReference type="Proteomes" id="UP000075578">
    <property type="component" value="Unassembled WGS sequence"/>
</dbReference>
<keyword evidence="8 9" id="KW-0472">Membrane</keyword>
<evidence type="ECO:0000313" key="12">
    <source>
        <dbReference type="Proteomes" id="UP000075578"/>
    </source>
</evidence>
<dbReference type="InterPro" id="IPR000515">
    <property type="entry name" value="MetI-like"/>
</dbReference>
<keyword evidence="4" id="KW-1003">Cell membrane</keyword>
<dbReference type="GO" id="GO:0043190">
    <property type="term" value="C:ATP-binding cassette (ABC) transporter complex"/>
    <property type="evidence" value="ECO:0007669"/>
    <property type="project" value="InterPro"/>
</dbReference>
<dbReference type="PROSITE" id="PS50928">
    <property type="entry name" value="ABC_TM1"/>
    <property type="match status" value="1"/>
</dbReference>
<evidence type="ECO:0000256" key="8">
    <source>
        <dbReference type="ARBA" id="ARBA00023136"/>
    </source>
</evidence>
<dbReference type="CDD" id="cd06261">
    <property type="entry name" value="TM_PBP2"/>
    <property type="match status" value="1"/>
</dbReference>
<dbReference type="NCBIfam" id="TIGR01726">
    <property type="entry name" value="HEQRo_perm_3TM"/>
    <property type="match status" value="1"/>
</dbReference>
<protein>
    <submittedName>
        <fullName evidence="11">Glutamine ABC transporter permease protein</fullName>
    </submittedName>
</protein>
<dbReference type="Gene3D" id="1.10.3720.10">
    <property type="entry name" value="MetI-like"/>
    <property type="match status" value="1"/>
</dbReference>
<feature type="domain" description="ABC transmembrane type-1" evidence="10">
    <location>
        <begin position="22"/>
        <end position="210"/>
    </location>
</feature>
<comment type="caution">
    <text evidence="11">The sequence shown here is derived from an EMBL/GenBank/DDBJ whole genome shotgun (WGS) entry which is preliminary data.</text>
</comment>
<name>A0A150IND8_9EURY</name>
<reference evidence="11 12" key="1">
    <citation type="journal article" date="2016" name="ISME J.">
        <title>Chasing the elusive Euryarchaeota class WSA2: genomes reveal a uniquely fastidious methyl-reducing methanogen.</title>
        <authorList>
            <person name="Nobu M.K."/>
            <person name="Narihiro T."/>
            <person name="Kuroda K."/>
            <person name="Mei R."/>
            <person name="Liu W.T."/>
        </authorList>
    </citation>
    <scope>NUCLEOTIDE SEQUENCE [LARGE SCALE GENOMIC DNA]</scope>
    <source>
        <strain evidence="11">U1lsi0528_Bin089</strain>
    </source>
</reference>
<evidence type="ECO:0000256" key="5">
    <source>
        <dbReference type="ARBA" id="ARBA00022692"/>
    </source>
</evidence>
<feature type="transmembrane region" description="Helical" evidence="9">
    <location>
        <begin position="186"/>
        <end position="206"/>
    </location>
</feature>
<dbReference type="PANTHER" id="PTHR30614">
    <property type="entry name" value="MEMBRANE COMPONENT OF AMINO ACID ABC TRANSPORTER"/>
    <property type="match status" value="1"/>
</dbReference>
<gene>
    <name evidence="11" type="ORF">AMQ74_01841</name>
</gene>
<feature type="transmembrane region" description="Helical" evidence="9">
    <location>
        <begin position="58"/>
        <end position="79"/>
    </location>
</feature>
<evidence type="ECO:0000259" key="10">
    <source>
        <dbReference type="PROSITE" id="PS50928"/>
    </source>
</evidence>
<accession>A0A150IND8</accession>
<dbReference type="InterPro" id="IPR043429">
    <property type="entry name" value="ArtM/GltK/GlnP/TcyL/YhdX-like"/>
</dbReference>
<feature type="transmembrane region" description="Helical" evidence="9">
    <location>
        <begin position="24"/>
        <end position="46"/>
    </location>
</feature>
<comment type="subcellular location">
    <subcellularLocation>
        <location evidence="1 9">Cell membrane</location>
        <topology evidence="1 9">Multi-pass membrane protein</topology>
    </subcellularLocation>
</comment>
<dbReference type="EMBL" id="LNGD01000214">
    <property type="protein sequence ID" value="KYC46408.1"/>
    <property type="molecule type" value="Genomic_DNA"/>
</dbReference>